<gene>
    <name evidence="6" type="ORF">GCM10010136_16220</name>
</gene>
<dbReference type="Pfam" id="PF07729">
    <property type="entry name" value="FCD"/>
    <property type="match status" value="1"/>
</dbReference>
<dbReference type="InterPro" id="IPR008920">
    <property type="entry name" value="TF_FadR/GntR_C"/>
</dbReference>
<keyword evidence="1" id="KW-0805">Transcription regulation</keyword>
<comment type="caution">
    <text evidence="6">The sequence shown here is derived from an EMBL/GenBank/DDBJ whole genome shotgun (WGS) entry which is preliminary data.</text>
</comment>
<dbReference type="Proteomes" id="UP000641137">
    <property type="component" value="Unassembled WGS sequence"/>
</dbReference>
<name>A0A8J3GH69_9HYPH</name>
<dbReference type="InterPro" id="IPR011711">
    <property type="entry name" value="GntR_C"/>
</dbReference>
<sequence length="232" mass="25720">MLTETSGLTSTRLPPERQLADAFGVGRRAIRTALEVLEEEGAVWRKQGRGTFAGRPAALNGSNARKLSEHTNPIEVMDVRIEIEPALARMAAARATPKLIQQLEKLAEKAAQSVDTPEWEQWDAAFHAKIAAASGNQLFIAIMDLIDGIRHNGPWQDFRSRMRSRGRTALSVEQHEAVLNAIRRFHPADAEAAMRRHLTSLRDAVLVELGEPSKQMAPNAKGAENRSEHNQR</sequence>
<evidence type="ECO:0000256" key="1">
    <source>
        <dbReference type="ARBA" id="ARBA00023015"/>
    </source>
</evidence>
<feature type="compositionally biased region" description="Basic and acidic residues" evidence="4">
    <location>
        <begin position="223"/>
        <end position="232"/>
    </location>
</feature>
<dbReference type="InterPro" id="IPR036390">
    <property type="entry name" value="WH_DNA-bd_sf"/>
</dbReference>
<dbReference type="SMART" id="SM00895">
    <property type="entry name" value="FCD"/>
    <property type="match status" value="1"/>
</dbReference>
<dbReference type="GO" id="GO:0003700">
    <property type="term" value="F:DNA-binding transcription factor activity"/>
    <property type="evidence" value="ECO:0007669"/>
    <property type="project" value="InterPro"/>
</dbReference>
<dbReference type="Gene3D" id="1.20.120.530">
    <property type="entry name" value="GntR ligand-binding domain-like"/>
    <property type="match status" value="1"/>
</dbReference>
<proteinExistence type="predicted"/>
<dbReference type="Gene3D" id="1.10.10.10">
    <property type="entry name" value="Winged helix-like DNA-binding domain superfamily/Winged helix DNA-binding domain"/>
    <property type="match status" value="1"/>
</dbReference>
<accession>A0A8J3GH69</accession>
<evidence type="ECO:0000256" key="2">
    <source>
        <dbReference type="ARBA" id="ARBA00023125"/>
    </source>
</evidence>
<dbReference type="InterPro" id="IPR000524">
    <property type="entry name" value="Tscrpt_reg_HTH_GntR"/>
</dbReference>
<dbReference type="InterPro" id="IPR036388">
    <property type="entry name" value="WH-like_DNA-bd_sf"/>
</dbReference>
<protein>
    <recommendedName>
        <fullName evidence="5">HTH gntR-type domain-containing protein</fullName>
    </recommendedName>
</protein>
<keyword evidence="7" id="KW-1185">Reference proteome</keyword>
<reference evidence="6" key="2">
    <citation type="submission" date="2020-09" db="EMBL/GenBank/DDBJ databases">
        <authorList>
            <person name="Sun Q."/>
            <person name="Kim S."/>
        </authorList>
    </citation>
    <scope>NUCLEOTIDE SEQUENCE</scope>
    <source>
        <strain evidence="6">KCTC 42097</strain>
    </source>
</reference>
<dbReference type="EMBL" id="BMZO01000005">
    <property type="protein sequence ID" value="GHC70170.1"/>
    <property type="molecule type" value="Genomic_DNA"/>
</dbReference>
<dbReference type="PROSITE" id="PS50949">
    <property type="entry name" value="HTH_GNTR"/>
    <property type="match status" value="1"/>
</dbReference>
<evidence type="ECO:0000313" key="6">
    <source>
        <dbReference type="EMBL" id="GHC70170.1"/>
    </source>
</evidence>
<keyword evidence="3" id="KW-0804">Transcription</keyword>
<dbReference type="PRINTS" id="PR00035">
    <property type="entry name" value="HTHGNTR"/>
</dbReference>
<dbReference type="AlphaFoldDB" id="A0A8J3GH69"/>
<evidence type="ECO:0000313" key="7">
    <source>
        <dbReference type="Proteomes" id="UP000641137"/>
    </source>
</evidence>
<dbReference type="SUPFAM" id="SSF48008">
    <property type="entry name" value="GntR ligand-binding domain-like"/>
    <property type="match status" value="1"/>
</dbReference>
<reference evidence="6" key="1">
    <citation type="journal article" date="2014" name="Int. J. Syst. Evol. Microbiol.">
        <title>Complete genome sequence of Corynebacterium casei LMG S-19264T (=DSM 44701T), isolated from a smear-ripened cheese.</title>
        <authorList>
            <consortium name="US DOE Joint Genome Institute (JGI-PGF)"/>
            <person name="Walter F."/>
            <person name="Albersmeier A."/>
            <person name="Kalinowski J."/>
            <person name="Ruckert C."/>
        </authorList>
    </citation>
    <scope>NUCLEOTIDE SEQUENCE</scope>
    <source>
        <strain evidence="6">KCTC 42097</strain>
    </source>
</reference>
<evidence type="ECO:0000259" key="5">
    <source>
        <dbReference type="PROSITE" id="PS50949"/>
    </source>
</evidence>
<dbReference type="GO" id="GO:0003677">
    <property type="term" value="F:DNA binding"/>
    <property type="evidence" value="ECO:0007669"/>
    <property type="project" value="UniProtKB-KW"/>
</dbReference>
<keyword evidence="2" id="KW-0238">DNA-binding</keyword>
<feature type="region of interest" description="Disordered" evidence="4">
    <location>
        <begin position="210"/>
        <end position="232"/>
    </location>
</feature>
<dbReference type="PANTHER" id="PTHR43537">
    <property type="entry name" value="TRANSCRIPTIONAL REGULATOR, GNTR FAMILY"/>
    <property type="match status" value="1"/>
</dbReference>
<organism evidence="6 7">
    <name type="scientific">Limoniibacter endophyticus</name>
    <dbReference type="NCBI Taxonomy" id="1565040"/>
    <lineage>
        <taxon>Bacteria</taxon>
        <taxon>Pseudomonadati</taxon>
        <taxon>Pseudomonadota</taxon>
        <taxon>Alphaproteobacteria</taxon>
        <taxon>Hyphomicrobiales</taxon>
        <taxon>Bartonellaceae</taxon>
        <taxon>Limoniibacter</taxon>
    </lineage>
</organism>
<evidence type="ECO:0000256" key="4">
    <source>
        <dbReference type="SAM" id="MobiDB-lite"/>
    </source>
</evidence>
<dbReference type="PANTHER" id="PTHR43537:SF5">
    <property type="entry name" value="UXU OPERON TRANSCRIPTIONAL REGULATOR"/>
    <property type="match status" value="1"/>
</dbReference>
<dbReference type="Pfam" id="PF00392">
    <property type="entry name" value="GntR"/>
    <property type="match status" value="1"/>
</dbReference>
<dbReference type="SUPFAM" id="SSF46785">
    <property type="entry name" value="Winged helix' DNA-binding domain"/>
    <property type="match status" value="1"/>
</dbReference>
<evidence type="ECO:0000256" key="3">
    <source>
        <dbReference type="ARBA" id="ARBA00023163"/>
    </source>
</evidence>
<dbReference type="CDD" id="cd07377">
    <property type="entry name" value="WHTH_GntR"/>
    <property type="match status" value="1"/>
</dbReference>
<feature type="domain" description="HTH gntR-type" evidence="5">
    <location>
        <begin position="1"/>
        <end position="56"/>
    </location>
</feature>